<evidence type="ECO:0000256" key="9">
    <source>
        <dbReference type="SAM" id="MobiDB-lite"/>
    </source>
</evidence>
<evidence type="ECO:0000313" key="11">
    <source>
        <dbReference type="EMBL" id="MBH0780414.1"/>
    </source>
</evidence>
<organism evidence="11 12">
    <name type="scientific">Nocardia bovistercoris</name>
    <dbReference type="NCBI Taxonomy" id="2785916"/>
    <lineage>
        <taxon>Bacteria</taxon>
        <taxon>Bacillati</taxon>
        <taxon>Actinomycetota</taxon>
        <taxon>Actinomycetes</taxon>
        <taxon>Mycobacteriales</taxon>
        <taxon>Nocardiaceae</taxon>
        <taxon>Nocardia</taxon>
    </lineage>
</organism>
<dbReference type="GO" id="GO:0004674">
    <property type="term" value="F:protein serine/threonine kinase activity"/>
    <property type="evidence" value="ECO:0007669"/>
    <property type="project" value="UniProtKB-KW"/>
</dbReference>
<proteinExistence type="predicted"/>
<dbReference type="Gene3D" id="3.30.200.20">
    <property type="entry name" value="Phosphorylase Kinase, domain 1"/>
    <property type="match status" value="1"/>
</dbReference>
<dbReference type="Pfam" id="PF16918">
    <property type="entry name" value="PknG_TPR"/>
    <property type="match status" value="1"/>
</dbReference>
<dbReference type="FunFam" id="1.10.510.10:FF:000306">
    <property type="entry name" value="Serine/threonine protein kinase"/>
    <property type="match status" value="1"/>
</dbReference>
<comment type="catalytic activity">
    <reaction evidence="7">
        <text>L-threonyl-[protein] + ATP = O-phospho-L-threonyl-[protein] + ADP + H(+)</text>
        <dbReference type="Rhea" id="RHEA:46608"/>
        <dbReference type="Rhea" id="RHEA-COMP:11060"/>
        <dbReference type="Rhea" id="RHEA-COMP:11605"/>
        <dbReference type="ChEBI" id="CHEBI:15378"/>
        <dbReference type="ChEBI" id="CHEBI:30013"/>
        <dbReference type="ChEBI" id="CHEBI:30616"/>
        <dbReference type="ChEBI" id="CHEBI:61977"/>
        <dbReference type="ChEBI" id="CHEBI:456216"/>
        <dbReference type="EC" id="2.7.11.1"/>
    </reaction>
</comment>
<keyword evidence="12" id="KW-1185">Reference proteome</keyword>
<dbReference type="InterPro" id="IPR031636">
    <property type="entry name" value="PknG_TPR"/>
</dbReference>
<evidence type="ECO:0000256" key="2">
    <source>
        <dbReference type="ARBA" id="ARBA00022527"/>
    </source>
</evidence>
<dbReference type="InterPro" id="IPR031634">
    <property type="entry name" value="PknG_rubred"/>
</dbReference>
<dbReference type="Gene3D" id="1.10.510.10">
    <property type="entry name" value="Transferase(Phosphotransferase) domain 1"/>
    <property type="match status" value="1"/>
</dbReference>
<keyword evidence="3" id="KW-0808">Transferase</keyword>
<comment type="caution">
    <text evidence="11">The sequence shown here is derived from an EMBL/GenBank/DDBJ whole genome shotgun (WGS) entry which is preliminary data.</text>
</comment>
<evidence type="ECO:0000256" key="1">
    <source>
        <dbReference type="ARBA" id="ARBA00012513"/>
    </source>
</evidence>
<keyword evidence="2" id="KW-0723">Serine/threonine-protein kinase</keyword>
<evidence type="ECO:0000256" key="7">
    <source>
        <dbReference type="ARBA" id="ARBA00047899"/>
    </source>
</evidence>
<evidence type="ECO:0000313" key="12">
    <source>
        <dbReference type="Proteomes" id="UP000655751"/>
    </source>
</evidence>
<gene>
    <name evidence="11" type="ORF">IT779_29495</name>
</gene>
<dbReference type="Pfam" id="PF16919">
    <property type="entry name" value="PknG_rubred"/>
    <property type="match status" value="1"/>
</dbReference>
<evidence type="ECO:0000256" key="3">
    <source>
        <dbReference type="ARBA" id="ARBA00022679"/>
    </source>
</evidence>
<feature type="domain" description="Protein kinase" evidence="10">
    <location>
        <begin position="176"/>
        <end position="456"/>
    </location>
</feature>
<dbReference type="Proteomes" id="UP000655751">
    <property type="component" value="Unassembled WGS sequence"/>
</dbReference>
<name>A0A931IF79_9NOCA</name>
<dbReference type="EC" id="2.7.11.1" evidence="1"/>
<comment type="catalytic activity">
    <reaction evidence="8">
        <text>L-seryl-[protein] + ATP = O-phospho-L-seryl-[protein] + ADP + H(+)</text>
        <dbReference type="Rhea" id="RHEA:17989"/>
        <dbReference type="Rhea" id="RHEA-COMP:9863"/>
        <dbReference type="Rhea" id="RHEA-COMP:11604"/>
        <dbReference type="ChEBI" id="CHEBI:15378"/>
        <dbReference type="ChEBI" id="CHEBI:29999"/>
        <dbReference type="ChEBI" id="CHEBI:30616"/>
        <dbReference type="ChEBI" id="CHEBI:83421"/>
        <dbReference type="ChEBI" id="CHEBI:456216"/>
        <dbReference type="EC" id="2.7.11.1"/>
    </reaction>
</comment>
<keyword evidence="5" id="KW-0418">Kinase</keyword>
<dbReference type="CDD" id="cd14014">
    <property type="entry name" value="STKc_PknB_like"/>
    <property type="match status" value="1"/>
</dbReference>
<evidence type="ECO:0000256" key="6">
    <source>
        <dbReference type="ARBA" id="ARBA00022840"/>
    </source>
</evidence>
<dbReference type="InterPro" id="IPR000719">
    <property type="entry name" value="Prot_kinase_dom"/>
</dbReference>
<feature type="region of interest" description="Disordered" evidence="9">
    <location>
        <begin position="1"/>
        <end position="34"/>
    </location>
</feature>
<dbReference type="InterPro" id="IPR011990">
    <property type="entry name" value="TPR-like_helical_dom_sf"/>
</dbReference>
<reference evidence="11" key="1">
    <citation type="submission" date="2020-11" db="EMBL/GenBank/DDBJ databases">
        <title>Nocardia NEAU-351.nov., a novel actinomycete isolated from the cow dung.</title>
        <authorList>
            <person name="Zhang X."/>
        </authorList>
    </citation>
    <scope>NUCLEOTIDE SEQUENCE</scope>
    <source>
        <strain evidence="11">NEAU-351</strain>
    </source>
</reference>
<dbReference type="Gene3D" id="1.25.40.10">
    <property type="entry name" value="Tetratricopeptide repeat domain"/>
    <property type="match status" value="1"/>
</dbReference>
<dbReference type="AlphaFoldDB" id="A0A931IF79"/>
<keyword evidence="6" id="KW-0067">ATP-binding</keyword>
<feature type="region of interest" description="Disordered" evidence="9">
    <location>
        <begin position="71"/>
        <end position="102"/>
    </location>
</feature>
<dbReference type="InterPro" id="IPR011009">
    <property type="entry name" value="Kinase-like_dom_sf"/>
</dbReference>
<evidence type="ECO:0000256" key="4">
    <source>
        <dbReference type="ARBA" id="ARBA00022741"/>
    </source>
</evidence>
<dbReference type="FunFam" id="3.30.200.20:FF:000205">
    <property type="entry name" value="Serine/threonine protein kinase"/>
    <property type="match status" value="1"/>
</dbReference>
<feature type="compositionally biased region" description="Low complexity" evidence="9">
    <location>
        <begin position="1"/>
        <end position="22"/>
    </location>
</feature>
<evidence type="ECO:0000256" key="8">
    <source>
        <dbReference type="ARBA" id="ARBA00048679"/>
    </source>
</evidence>
<dbReference type="SUPFAM" id="SSF48452">
    <property type="entry name" value="TPR-like"/>
    <property type="match status" value="1"/>
</dbReference>
<dbReference type="PANTHER" id="PTHR24363:SF0">
    <property type="entry name" value="SERINE_THREONINE KINASE LIKE DOMAIN CONTAINING 1"/>
    <property type="match status" value="1"/>
</dbReference>
<dbReference type="SUPFAM" id="SSF56112">
    <property type="entry name" value="Protein kinase-like (PK-like)"/>
    <property type="match status" value="1"/>
</dbReference>
<dbReference type="GO" id="GO:0005524">
    <property type="term" value="F:ATP binding"/>
    <property type="evidence" value="ECO:0007669"/>
    <property type="project" value="UniProtKB-KW"/>
</dbReference>
<sequence>MTASPVSPTFAAASSATADPATQGTATSNPSVAPPCAEPGCAGTVVDGYCDTCGAAPVSAPPTGTVAMNTAATAGTRGSSRSARTGRSSSSRSSGRGRLGAGMVDVPRVPRVDPVSAILTDPRVAESKRFCGKCERPVGRGRGGEPGRVTGFCPHCGTRYSFAPTLAAGDVVGGQYEVAGCLAHGGLGWIYLAIDRNVGNRWVVLKGLLNSGDLDAMAAALAERRFLAEVEHPSIVKIFNFVEHLGADGVAVGYIVMEYVGGTSLKQILRGHRDTEGGHLPPARAIAYVLEMLPALGYLHSLGLAYCDFKPDNVMQTDEQLKLIDLGAVIAMDDEDSPIYGTIGYQAPEIARTGPTVATDIYTVGRTLAVLMMRIPEHDGHFGPMPQPSAEPLLATHDSLYRLLLRATDPDPDARFGSTEEMADQLTGVLREVLSAEDGAPRAGMSALFGPPRAVFGVDAALTPADVVAALPVPLVDPSDPGAALLASTTGSSPAELEPALSAGMRAVVTARGESVEIPLRLVRAALEVGDPDDALRRLDSSADAVPGDWRSAWYRGQAHFLRGDLASARTELESVYHALPGEPAPKLALAAVAESEADTDASVRATGLYATVWRTDHGFVSAAFGLARLRAAAGARAEAVTVLDAVEASSAQHTQARLSAVDTILAGRGPDRLDERVLREAGDRVRRLRIDSKRRDAQVRMRVLEAALSWLAAGGRPTGTEPLLDAGFDVAGVRTGLERCYRDLARETEDLWTRIDLVDRANAVRPRTRL</sequence>
<dbReference type="PANTHER" id="PTHR24363">
    <property type="entry name" value="SERINE/THREONINE PROTEIN KINASE"/>
    <property type="match status" value="1"/>
</dbReference>
<dbReference type="EMBL" id="JADMLG010000015">
    <property type="protein sequence ID" value="MBH0780414.1"/>
    <property type="molecule type" value="Genomic_DNA"/>
</dbReference>
<dbReference type="Pfam" id="PF00069">
    <property type="entry name" value="Pkinase"/>
    <property type="match status" value="1"/>
</dbReference>
<evidence type="ECO:0000256" key="5">
    <source>
        <dbReference type="ARBA" id="ARBA00022777"/>
    </source>
</evidence>
<accession>A0A931IF79</accession>
<evidence type="ECO:0000259" key="10">
    <source>
        <dbReference type="PROSITE" id="PS50011"/>
    </source>
</evidence>
<keyword evidence="4" id="KW-0547">Nucleotide-binding</keyword>
<dbReference type="PROSITE" id="PS50011">
    <property type="entry name" value="PROTEIN_KINASE_DOM"/>
    <property type="match status" value="1"/>
</dbReference>
<protein>
    <recommendedName>
        <fullName evidence="1">non-specific serine/threonine protein kinase</fullName>
        <ecNumber evidence="1">2.7.11.1</ecNumber>
    </recommendedName>
</protein>